<dbReference type="Pfam" id="PF21778">
    <property type="entry name" value="DUF6873"/>
    <property type="match status" value="1"/>
</dbReference>
<gene>
    <name evidence="2" type="ORF">NCTC11088_01742</name>
</gene>
<dbReference type="RefSeq" id="WP_004821402.1">
    <property type="nucleotide sequence ID" value="NZ_UGTH01000001.1"/>
</dbReference>
<evidence type="ECO:0000313" key="3">
    <source>
        <dbReference type="Proteomes" id="UP000254777"/>
    </source>
</evidence>
<reference evidence="2 3" key="1">
    <citation type="submission" date="2018-06" db="EMBL/GenBank/DDBJ databases">
        <authorList>
            <consortium name="Pathogen Informatics"/>
            <person name="Doyle S."/>
        </authorList>
    </citation>
    <scope>NUCLEOTIDE SEQUENCE [LARGE SCALE GENOMIC DNA]</scope>
    <source>
        <strain evidence="2 3">NCTC11088</strain>
    </source>
</reference>
<proteinExistence type="predicted"/>
<dbReference type="AlphaFoldDB" id="A0A379DD70"/>
<evidence type="ECO:0000313" key="2">
    <source>
        <dbReference type="EMBL" id="SUB75938.1"/>
    </source>
</evidence>
<dbReference type="EMBL" id="UGTH01000001">
    <property type="protein sequence ID" value="SUB75938.1"/>
    <property type="molecule type" value="Genomic_DNA"/>
</dbReference>
<accession>A0A379DD70</accession>
<name>A0A379DD70_9FIRM</name>
<dbReference type="Proteomes" id="UP000254777">
    <property type="component" value="Unassembled WGS sequence"/>
</dbReference>
<organism evidence="2 3">
    <name type="scientific">Peptoniphilus indolicus</name>
    <dbReference type="NCBI Taxonomy" id="33030"/>
    <lineage>
        <taxon>Bacteria</taxon>
        <taxon>Bacillati</taxon>
        <taxon>Bacillota</taxon>
        <taxon>Tissierellia</taxon>
        <taxon>Tissierellales</taxon>
        <taxon>Peptoniphilaceae</taxon>
        <taxon>Peptoniphilus</taxon>
    </lineage>
</organism>
<evidence type="ECO:0000259" key="1">
    <source>
        <dbReference type="Pfam" id="PF21778"/>
    </source>
</evidence>
<dbReference type="InterPro" id="IPR049238">
    <property type="entry name" value="DUF6873"/>
</dbReference>
<feature type="domain" description="DUF6873" evidence="1">
    <location>
        <begin position="3"/>
        <end position="223"/>
    </location>
</feature>
<sequence length="225" mass="25973">MIVVDYYTNETIKNKLKNYGEVVTTLPNSKIYEGIDAHPDILIRKLDEETIAVDSQNIEYYSNIFKNKKIIPIENIESPYPNHVKLNFAVYRDFFIHNLKFTDKEILNFYKNRGFKLIDVKQGYTKCNLAVGKRCLITSDVGIYEKLKNISNILLIEHKQIELRNFEYGFIGGATGLVGDRLFFTGVLEGHSSKDKIIKFLEANNENFEFLTESNIIDIGSIIEI</sequence>
<protein>
    <recommendedName>
        <fullName evidence="1">DUF6873 domain-containing protein</fullName>
    </recommendedName>
</protein>